<keyword evidence="1" id="KW-0472">Membrane</keyword>
<sequence length="144" mass="16234">MRSFTLVLYHLKHAETWVKLLLVYSFVGTIALVGFAWAIEVDSKESVGMTIVPLLQAFSPMLAATIAWLGVHHTVRNSRKQESLKAWHESVRWACELCFSEDENKVAMGLALLDALDNHPQLEENEQQIIDSAIKNVCNKGLEK</sequence>
<accession>A0ABU2B7U0</accession>
<dbReference type="Proteomes" id="UP001183619">
    <property type="component" value="Unassembled WGS sequence"/>
</dbReference>
<dbReference type="EMBL" id="JAVDYF010000001">
    <property type="protein sequence ID" value="MDR7354675.1"/>
    <property type="molecule type" value="Genomic_DNA"/>
</dbReference>
<evidence type="ECO:0000256" key="1">
    <source>
        <dbReference type="SAM" id="Phobius"/>
    </source>
</evidence>
<dbReference type="RefSeq" id="WP_277105304.1">
    <property type="nucleotide sequence ID" value="NZ_BAAAJS010000024.1"/>
</dbReference>
<gene>
    <name evidence="2" type="ORF">J2S37_001213</name>
</gene>
<evidence type="ECO:0000313" key="3">
    <source>
        <dbReference type="Proteomes" id="UP001183619"/>
    </source>
</evidence>
<proteinExistence type="predicted"/>
<keyword evidence="1" id="KW-0812">Transmembrane</keyword>
<feature type="transmembrane region" description="Helical" evidence="1">
    <location>
        <begin position="21"/>
        <end position="39"/>
    </location>
</feature>
<reference evidence="2 3" key="1">
    <citation type="submission" date="2023-07" db="EMBL/GenBank/DDBJ databases">
        <title>Sequencing the genomes of 1000 actinobacteria strains.</title>
        <authorList>
            <person name="Klenk H.-P."/>
        </authorList>
    </citation>
    <scope>NUCLEOTIDE SEQUENCE [LARGE SCALE GENOMIC DNA]</scope>
    <source>
        <strain evidence="2 3">DSM 44508</strain>
    </source>
</reference>
<feature type="transmembrane region" description="Helical" evidence="1">
    <location>
        <begin position="51"/>
        <end position="71"/>
    </location>
</feature>
<keyword evidence="3" id="KW-1185">Reference proteome</keyword>
<organism evidence="2 3">
    <name type="scientific">Corynebacterium felinum</name>
    <dbReference type="NCBI Taxonomy" id="131318"/>
    <lineage>
        <taxon>Bacteria</taxon>
        <taxon>Bacillati</taxon>
        <taxon>Actinomycetota</taxon>
        <taxon>Actinomycetes</taxon>
        <taxon>Mycobacteriales</taxon>
        <taxon>Corynebacteriaceae</taxon>
        <taxon>Corynebacterium</taxon>
    </lineage>
</organism>
<evidence type="ECO:0008006" key="4">
    <source>
        <dbReference type="Google" id="ProtNLM"/>
    </source>
</evidence>
<comment type="caution">
    <text evidence="2">The sequence shown here is derived from an EMBL/GenBank/DDBJ whole genome shotgun (WGS) entry which is preliminary data.</text>
</comment>
<keyword evidence="1" id="KW-1133">Transmembrane helix</keyword>
<name>A0ABU2B7U0_9CORY</name>
<evidence type="ECO:0000313" key="2">
    <source>
        <dbReference type="EMBL" id="MDR7354675.1"/>
    </source>
</evidence>
<protein>
    <recommendedName>
        <fullName evidence="4">Tellurite resistance protein TerB</fullName>
    </recommendedName>
</protein>